<dbReference type="KEGG" id="ares:IWH25_07050"/>
<gene>
    <name evidence="2" type="ORF">IWH25_07050</name>
</gene>
<keyword evidence="1" id="KW-0472">Membrane</keyword>
<organism evidence="2 3">
    <name type="scientific">Azospira restricta</name>
    <dbReference type="NCBI Taxonomy" id="404405"/>
    <lineage>
        <taxon>Bacteria</taxon>
        <taxon>Pseudomonadati</taxon>
        <taxon>Pseudomonadota</taxon>
        <taxon>Betaproteobacteria</taxon>
        <taxon>Rhodocyclales</taxon>
        <taxon>Rhodocyclaceae</taxon>
        <taxon>Azospira</taxon>
    </lineage>
</organism>
<accession>A0A974Y560</accession>
<evidence type="ECO:0000313" key="2">
    <source>
        <dbReference type="EMBL" id="QRJ65090.1"/>
    </source>
</evidence>
<sequence length="272" mass="28771">MMKRARGVTLVEMIVTIVVLGIVAGIISMFIRVPIDSYIDAGRRARLTDAADLALRRMTRELRLALPNSVRVTNVGTVVYIEFMLTREGGFYRAQPTAAPGTEDILDFGSADNTFQIFASSNAIGATDWIAIANLGSGSGSDAYAGDNIVRVSAFNAGTGVLTLAAATLFPVPAPDQRFQVVTDRVTYECDPATGQLRRHAGYGIVLASAAQPTPPAGGTQSLMVDRVLGCTFVYDANVSNVRTGIVSLSLTLGEAGESVTLFHQVHVSNAS</sequence>
<dbReference type="InterPro" id="IPR012902">
    <property type="entry name" value="N_methyl_site"/>
</dbReference>
<feature type="transmembrane region" description="Helical" evidence="1">
    <location>
        <begin position="7"/>
        <end position="31"/>
    </location>
</feature>
<dbReference type="NCBIfam" id="TIGR02532">
    <property type="entry name" value="IV_pilin_GFxxxE"/>
    <property type="match status" value="1"/>
</dbReference>
<dbReference type="RefSeq" id="WP_203388613.1">
    <property type="nucleotide sequence ID" value="NZ_CP064781.1"/>
</dbReference>
<keyword evidence="1" id="KW-1133">Transmembrane helix</keyword>
<evidence type="ECO:0000256" key="1">
    <source>
        <dbReference type="SAM" id="Phobius"/>
    </source>
</evidence>
<reference evidence="2" key="1">
    <citation type="submission" date="2020-11" db="EMBL/GenBank/DDBJ databases">
        <title>Azospira restricta DSM 18626 genome sequence.</title>
        <authorList>
            <person name="Moe W.M."/>
        </authorList>
    </citation>
    <scope>NUCLEOTIDE SEQUENCE</scope>
    <source>
        <strain evidence="2">DSM 18626</strain>
    </source>
</reference>
<keyword evidence="1" id="KW-0812">Transmembrane</keyword>
<proteinExistence type="predicted"/>
<name>A0A974Y560_9RHOO</name>
<dbReference type="EMBL" id="CP064781">
    <property type="protein sequence ID" value="QRJ65090.1"/>
    <property type="molecule type" value="Genomic_DNA"/>
</dbReference>
<protein>
    <submittedName>
        <fullName evidence="2">Type II secretion system protein</fullName>
    </submittedName>
</protein>
<dbReference type="Pfam" id="PF07963">
    <property type="entry name" value="N_methyl"/>
    <property type="match status" value="1"/>
</dbReference>
<keyword evidence="3" id="KW-1185">Reference proteome</keyword>
<dbReference type="AlphaFoldDB" id="A0A974Y560"/>
<dbReference type="PROSITE" id="PS00409">
    <property type="entry name" value="PROKAR_NTER_METHYL"/>
    <property type="match status" value="1"/>
</dbReference>
<dbReference type="Proteomes" id="UP000663444">
    <property type="component" value="Chromosome"/>
</dbReference>
<evidence type="ECO:0000313" key="3">
    <source>
        <dbReference type="Proteomes" id="UP000663444"/>
    </source>
</evidence>